<dbReference type="PANTHER" id="PTHR34390">
    <property type="entry name" value="UPF0442 PROTEIN YJJB-RELATED"/>
    <property type="match status" value="1"/>
</dbReference>
<comment type="caution">
    <text evidence="9">The sequence shown here is derived from an EMBL/GenBank/DDBJ whole genome shotgun (WGS) entry which is preliminary data.</text>
</comment>
<keyword evidence="5 7" id="KW-0472">Membrane</keyword>
<dbReference type="GO" id="GO:0005886">
    <property type="term" value="C:plasma membrane"/>
    <property type="evidence" value="ECO:0007669"/>
    <property type="project" value="UniProtKB-SubCell"/>
</dbReference>
<dbReference type="RefSeq" id="WP_104521813.1">
    <property type="nucleotide sequence ID" value="NZ_NHRY01000254.1"/>
</dbReference>
<dbReference type="GO" id="GO:0022857">
    <property type="term" value="F:transmembrane transporter activity"/>
    <property type="evidence" value="ECO:0007669"/>
    <property type="project" value="InterPro"/>
</dbReference>
<evidence type="ECO:0000313" key="9">
    <source>
        <dbReference type="EMBL" id="PPQ27723.1"/>
    </source>
</evidence>
<keyword evidence="2" id="KW-1003">Cell membrane</keyword>
<gene>
    <name evidence="9" type="ORF">CCS01_26385</name>
</gene>
<dbReference type="AlphaFoldDB" id="A0A2S6MZB8"/>
<evidence type="ECO:0000256" key="5">
    <source>
        <dbReference type="ARBA" id="ARBA00023136"/>
    </source>
</evidence>
<accession>A0A2S6MZB8</accession>
<dbReference type="OrthoDB" id="9813917at2"/>
<dbReference type="GO" id="GO:0015744">
    <property type="term" value="P:succinate transport"/>
    <property type="evidence" value="ECO:0007669"/>
    <property type="project" value="TreeGrafter"/>
</dbReference>
<evidence type="ECO:0000256" key="4">
    <source>
        <dbReference type="ARBA" id="ARBA00022989"/>
    </source>
</evidence>
<evidence type="ECO:0000259" key="8">
    <source>
        <dbReference type="Pfam" id="PF06738"/>
    </source>
</evidence>
<sequence length="272" mass="28120">MTLPAAPPIPDVHDPHHHRHRDLEQIAMACLACARMLMETGSRAMTVHECCRLLATGLGVEIMGTRVGYASITVTLVSGANTITRMVTVHRHGMDHRLNQAVRRLVVTAAQSAVPPADIMAQLDATVTTSPRHPLGVVVGAVGLACVAFGGLLGVDRLAFLPVFAASGAGQFVRHGLLARGINPYVAIVTTAFTAAFLCGTLARLAGSGTVNLAAIASTLLLVPGIPATNAQADILDGLPTMGSARAVSVLMVMVFTTTGIFAAQGVLGLLL</sequence>
<feature type="transmembrane region" description="Helical" evidence="7">
    <location>
        <begin position="248"/>
        <end position="271"/>
    </location>
</feature>
<evidence type="ECO:0000256" key="2">
    <source>
        <dbReference type="ARBA" id="ARBA00022475"/>
    </source>
</evidence>
<feature type="domain" description="Threonine/serine exporter-like N-terminal" evidence="8">
    <location>
        <begin position="30"/>
        <end position="264"/>
    </location>
</feature>
<evidence type="ECO:0000256" key="1">
    <source>
        <dbReference type="ARBA" id="ARBA00004651"/>
    </source>
</evidence>
<dbReference type="EMBL" id="NHRY01000254">
    <property type="protein sequence ID" value="PPQ27723.1"/>
    <property type="molecule type" value="Genomic_DNA"/>
</dbReference>
<reference evidence="9 10" key="1">
    <citation type="journal article" date="2018" name="Arch. Microbiol.">
        <title>New insights into the metabolic potential of the phototrophic purple bacterium Rhodopila globiformis DSM 161(T) from its draft genome sequence and evidence for a vanadium-dependent nitrogenase.</title>
        <authorList>
            <person name="Imhoff J.F."/>
            <person name="Rahn T."/>
            <person name="Kunzel S."/>
            <person name="Neulinger S.C."/>
        </authorList>
    </citation>
    <scope>NUCLEOTIDE SEQUENCE [LARGE SCALE GENOMIC DNA]</scope>
    <source>
        <strain evidence="9 10">DSM 161</strain>
    </source>
</reference>
<keyword evidence="4 7" id="KW-1133">Transmembrane helix</keyword>
<feature type="transmembrane region" description="Helical" evidence="7">
    <location>
        <begin position="182"/>
        <end position="203"/>
    </location>
</feature>
<name>A0A2S6MZB8_RHOGL</name>
<feature type="transmembrane region" description="Helical" evidence="7">
    <location>
        <begin position="135"/>
        <end position="155"/>
    </location>
</feature>
<keyword evidence="10" id="KW-1185">Reference proteome</keyword>
<dbReference type="Proteomes" id="UP000239724">
    <property type="component" value="Unassembled WGS sequence"/>
</dbReference>
<comment type="similarity">
    <text evidence="6">Belongs to the ThrE exporter (TC 2.A.79) family.</text>
</comment>
<proteinExistence type="inferred from homology"/>
<organism evidence="9 10">
    <name type="scientific">Rhodopila globiformis</name>
    <name type="common">Rhodopseudomonas globiformis</name>
    <dbReference type="NCBI Taxonomy" id="1071"/>
    <lineage>
        <taxon>Bacteria</taxon>
        <taxon>Pseudomonadati</taxon>
        <taxon>Pseudomonadota</taxon>
        <taxon>Alphaproteobacteria</taxon>
        <taxon>Acetobacterales</taxon>
        <taxon>Acetobacteraceae</taxon>
        <taxon>Rhodopila</taxon>
    </lineage>
</organism>
<dbReference type="InterPro" id="IPR010619">
    <property type="entry name" value="ThrE-like_N"/>
</dbReference>
<dbReference type="PANTHER" id="PTHR34390:SF2">
    <property type="entry name" value="SUCCINATE TRANSPORTER SUBUNIT YJJP-RELATED"/>
    <property type="match status" value="1"/>
</dbReference>
<protein>
    <recommendedName>
        <fullName evidence="8">Threonine/serine exporter-like N-terminal domain-containing protein</fullName>
    </recommendedName>
</protein>
<keyword evidence="3 7" id="KW-0812">Transmembrane</keyword>
<evidence type="ECO:0000256" key="3">
    <source>
        <dbReference type="ARBA" id="ARBA00022692"/>
    </source>
</evidence>
<evidence type="ECO:0000256" key="7">
    <source>
        <dbReference type="SAM" id="Phobius"/>
    </source>
</evidence>
<comment type="subcellular location">
    <subcellularLocation>
        <location evidence="1">Cell membrane</location>
        <topology evidence="1">Multi-pass membrane protein</topology>
    </subcellularLocation>
</comment>
<feature type="transmembrane region" description="Helical" evidence="7">
    <location>
        <begin position="210"/>
        <end position="228"/>
    </location>
</feature>
<dbReference type="InterPro" id="IPR050539">
    <property type="entry name" value="ThrE_Dicarb/AminoAcid_Exp"/>
</dbReference>
<evidence type="ECO:0000313" key="10">
    <source>
        <dbReference type="Proteomes" id="UP000239724"/>
    </source>
</evidence>
<evidence type="ECO:0000256" key="6">
    <source>
        <dbReference type="ARBA" id="ARBA00034125"/>
    </source>
</evidence>
<dbReference type="Pfam" id="PF06738">
    <property type="entry name" value="ThrE"/>
    <property type="match status" value="1"/>
</dbReference>